<protein>
    <submittedName>
        <fullName evidence="1">Uncharacterized protein</fullName>
    </submittedName>
</protein>
<dbReference type="EMBL" id="GBRH01198332">
    <property type="protein sequence ID" value="JAD99563.1"/>
    <property type="molecule type" value="Transcribed_RNA"/>
</dbReference>
<dbReference type="AlphaFoldDB" id="A0A0A9R2Q4"/>
<name>A0A0A9R2Q4_ARUDO</name>
<sequence>MPGMTLSQRITIMLLQSFLYGLLWCQFTFWTFMYFTLCCLLYMDFSLVHGIAWGRSGLLKQFTDSLRSSLKLSWINFMLQFQKGNNCYHLVRIQS</sequence>
<reference evidence="1" key="1">
    <citation type="submission" date="2014-09" db="EMBL/GenBank/DDBJ databases">
        <authorList>
            <person name="Magalhaes I.L.F."/>
            <person name="Oliveira U."/>
            <person name="Santos F.R."/>
            <person name="Vidigal T.H.D.A."/>
            <person name="Brescovit A.D."/>
            <person name="Santos A.J."/>
        </authorList>
    </citation>
    <scope>NUCLEOTIDE SEQUENCE</scope>
    <source>
        <tissue evidence="1">Shoot tissue taken approximately 20 cm above the soil surface</tissue>
    </source>
</reference>
<proteinExistence type="predicted"/>
<reference evidence="1" key="2">
    <citation type="journal article" date="2015" name="Data Brief">
        <title>Shoot transcriptome of the giant reed, Arundo donax.</title>
        <authorList>
            <person name="Barrero R.A."/>
            <person name="Guerrero F.D."/>
            <person name="Moolhuijzen P."/>
            <person name="Goolsby J.A."/>
            <person name="Tidwell J."/>
            <person name="Bellgard S.E."/>
            <person name="Bellgard M.I."/>
        </authorList>
    </citation>
    <scope>NUCLEOTIDE SEQUENCE</scope>
    <source>
        <tissue evidence="1">Shoot tissue taken approximately 20 cm above the soil surface</tissue>
    </source>
</reference>
<accession>A0A0A9R2Q4</accession>
<evidence type="ECO:0000313" key="1">
    <source>
        <dbReference type="EMBL" id="JAD99563.1"/>
    </source>
</evidence>
<organism evidence="1">
    <name type="scientific">Arundo donax</name>
    <name type="common">Giant reed</name>
    <name type="synonym">Donax arundinaceus</name>
    <dbReference type="NCBI Taxonomy" id="35708"/>
    <lineage>
        <taxon>Eukaryota</taxon>
        <taxon>Viridiplantae</taxon>
        <taxon>Streptophyta</taxon>
        <taxon>Embryophyta</taxon>
        <taxon>Tracheophyta</taxon>
        <taxon>Spermatophyta</taxon>
        <taxon>Magnoliopsida</taxon>
        <taxon>Liliopsida</taxon>
        <taxon>Poales</taxon>
        <taxon>Poaceae</taxon>
        <taxon>PACMAD clade</taxon>
        <taxon>Arundinoideae</taxon>
        <taxon>Arundineae</taxon>
        <taxon>Arundo</taxon>
    </lineage>
</organism>